<evidence type="ECO:0000256" key="1">
    <source>
        <dbReference type="SAM" id="MobiDB-lite"/>
    </source>
</evidence>
<name>A0A136Q6V0_9FIRM</name>
<evidence type="ECO:0000313" key="2">
    <source>
        <dbReference type="EMBL" id="KXK66397.1"/>
    </source>
</evidence>
<feature type="compositionally biased region" description="Polar residues" evidence="1">
    <location>
        <begin position="38"/>
        <end position="48"/>
    </location>
</feature>
<dbReference type="RefSeq" id="WP_207646505.1">
    <property type="nucleotide sequence ID" value="NZ_LWGY01000004.1"/>
</dbReference>
<protein>
    <submittedName>
        <fullName evidence="2">Uncharacterized protein</fullName>
    </submittedName>
</protein>
<sequence length="48" mass="4969">MGDIEMMAALGFALRSACLRMQEGFAGGSQRAARPSVDVTNPQAGGIK</sequence>
<organism evidence="2 3">
    <name type="scientific">Christensenella minuta</name>
    <dbReference type="NCBI Taxonomy" id="626937"/>
    <lineage>
        <taxon>Bacteria</taxon>
        <taxon>Bacillati</taxon>
        <taxon>Bacillota</taxon>
        <taxon>Clostridia</taxon>
        <taxon>Christensenellales</taxon>
        <taxon>Christensenellaceae</taxon>
        <taxon>Christensenella</taxon>
    </lineage>
</organism>
<proteinExistence type="predicted"/>
<gene>
    <name evidence="2" type="ORF">HMPREF3293_00803</name>
</gene>
<evidence type="ECO:0000313" key="3">
    <source>
        <dbReference type="Proteomes" id="UP000070366"/>
    </source>
</evidence>
<keyword evidence="3" id="KW-1185">Reference proteome</keyword>
<dbReference type="EMBL" id="LSZW01000046">
    <property type="protein sequence ID" value="KXK66397.1"/>
    <property type="molecule type" value="Genomic_DNA"/>
</dbReference>
<comment type="caution">
    <text evidence="2">The sequence shown here is derived from an EMBL/GenBank/DDBJ whole genome shotgun (WGS) entry which is preliminary data.</text>
</comment>
<reference evidence="2 3" key="1">
    <citation type="submission" date="2016-02" db="EMBL/GenBank/DDBJ databases">
        <authorList>
            <person name="Wen L."/>
            <person name="He K."/>
            <person name="Yang H."/>
        </authorList>
    </citation>
    <scope>NUCLEOTIDE SEQUENCE [LARGE SCALE GENOMIC DNA]</scope>
    <source>
        <strain evidence="2 3">DSM 22607</strain>
    </source>
</reference>
<dbReference type="Proteomes" id="UP000070366">
    <property type="component" value="Unassembled WGS sequence"/>
</dbReference>
<accession>A0A136Q6V0</accession>
<feature type="region of interest" description="Disordered" evidence="1">
    <location>
        <begin position="26"/>
        <end position="48"/>
    </location>
</feature>
<dbReference type="AlphaFoldDB" id="A0A136Q6V0"/>